<feature type="transmembrane region" description="Helical" evidence="8">
    <location>
        <begin position="527"/>
        <end position="545"/>
    </location>
</feature>
<keyword evidence="5 8" id="KW-1133">Transmembrane helix</keyword>
<evidence type="ECO:0000256" key="7">
    <source>
        <dbReference type="SAM" id="MobiDB-lite"/>
    </source>
</evidence>
<evidence type="ECO:0000256" key="1">
    <source>
        <dbReference type="ARBA" id="ARBA00004141"/>
    </source>
</evidence>
<dbReference type="GO" id="GO:0015379">
    <property type="term" value="F:potassium:chloride symporter activity"/>
    <property type="evidence" value="ECO:0007669"/>
    <property type="project" value="EnsemblFungi"/>
</dbReference>
<dbReference type="GO" id="GO:0055075">
    <property type="term" value="P:potassium ion homeostasis"/>
    <property type="evidence" value="ECO:0007669"/>
    <property type="project" value="EnsemblFungi"/>
</dbReference>
<feature type="region of interest" description="Disordered" evidence="7">
    <location>
        <begin position="1048"/>
        <end position="1314"/>
    </location>
</feature>
<keyword evidence="12" id="KW-1185">Reference proteome</keyword>
<feature type="compositionally biased region" description="Basic and acidic residues" evidence="7">
    <location>
        <begin position="22"/>
        <end position="32"/>
    </location>
</feature>
<feature type="compositionally biased region" description="Polar residues" evidence="7">
    <location>
        <begin position="46"/>
        <end position="66"/>
    </location>
</feature>
<dbReference type="InterPro" id="IPR004842">
    <property type="entry name" value="SLC12A_fam"/>
</dbReference>
<feature type="transmembrane region" description="Helical" evidence="8">
    <location>
        <begin position="283"/>
        <end position="304"/>
    </location>
</feature>
<accession>A0A1L7WYU3</accession>
<feature type="compositionally biased region" description="Low complexity" evidence="7">
    <location>
        <begin position="1304"/>
        <end position="1314"/>
    </location>
</feature>
<evidence type="ECO:0000256" key="6">
    <source>
        <dbReference type="ARBA" id="ARBA00023136"/>
    </source>
</evidence>
<dbReference type="InterPro" id="IPR018491">
    <property type="entry name" value="SLC12_C"/>
</dbReference>
<feature type="compositionally biased region" description="Polar residues" evidence="7">
    <location>
        <begin position="1172"/>
        <end position="1193"/>
    </location>
</feature>
<feature type="compositionally biased region" description="Basic and acidic residues" evidence="7">
    <location>
        <begin position="1199"/>
        <end position="1215"/>
    </location>
</feature>
<feature type="compositionally biased region" description="Polar residues" evidence="7">
    <location>
        <begin position="1"/>
        <end position="21"/>
    </location>
</feature>
<proteinExistence type="inferred from homology"/>
<sequence>MPTGRPSNLSSIRSHSNFQTRTARDDAGELNRRSSMLTEEQDTETVDSQQPNEESSNPYEPATNDSTPPPREHDLTRRLLHLQPRDGRGTSASRPRRSISGRRKVSTSRQSGAMGADSLTAPMLDESGDKKANGDSSVPKPGLGPRPIGGDEKLGMFSGVYVPTCLNVLSILMFLRFGFILGQGGVLGIMGMLVAAYVINLITTLSLSAIASNGTVRGGGAYYLISRSLGPEFGGSIGVVFYLGFVFNTGLNAVGLIDCLNVNFGASDGNWARVLPEGRWFSYLWSTIVLVICTAICLAGSSLFARASNGLLVVLLIATLSIPFSALVVSPFESREQKIEYTGISWTTFLGNLMPQLTRGASGSQLPGKETFQDLFGILFPATGGIFAGASMSGDLKNPSKSIPKGTLYGLGTTFVLYTLVILAMAATTTRASFVRNSNIIQDTNISGVVILAGEFASSFFSTLMGVIGSAKLLQALARDNLLPGFSFFGQGTKKGDEPTLAIIATYVVAQITMLCDLNQIASFTTMTYLMTFLVMNLACFLLKIGSAPNFRPSFHFFNWQTALSGTVISAVAMFFVDGLYATGCVGILIAIFLVIHYTSPPKSWGDVSQNLIYHQVRKYLLRLKQEHVKFWRPQILLFVNDPRRQYKLIQFCNSMKKGALYILGHVIVTDDFGGSVPEARRQQAAWTKYIDFSKIKAFVNIAISPGVEWGARNIVLSAGLGGMRPNIAVLGFYNLDDLRRNTPLIDIPELRSPEIRPKSSESQEHATKDSKDAKLQGILPTDSCRTEGMMSVTSYVTILEDLLLRLQINVAIAKGFQDLEFPEPGSEHSKKYIDLWPIQMSAEIAAEGDNKQNVLTTNFDTYTLILQLGVILNTVPAWKKAYKLRVIVFVEYESDVEEERGRVQSLLENLRIEAEVVVLWLASGKLSAYEIVVNGADPGKEAIDEVEDCLGGQEWWDDIQKIRGKRGPTSGTEDIAEIASIFTSGSAWPESSFQQGPRDERIERFLGLRRLLRKSKRKHTMSGITKLGVNLGMRTHRLSDNIVQHHATTGSASEDSSSGSEDESDSEAIASGSDDGSQSAASEGDIDDFESSSDATPPSPTKTTIRRRRSHGDTLRGPPPSKRATGEKEVKVPERPSRRLPIPEFAATTSASDATAVVSAPDLTFKRSESPNRNPPSVSNLSTSLKGTSDGTASKPASLKELDKSLKEPDKSPIKPESSTNTRPASVRSERPSISRHASQPKFSSKPVPMTKVADSDGPGPSIMFTDTPSPPTHLRGSRLPSAYRPNLSLPDNISEVTEPDPSTTSRRGSTYSTQAVPLSFNDLPCRAQHLILNELMRSKSKNTAVMFTTLPSPIEGTCQSAEASAGYLGDLEVLCRGCPPVLMVHSNSMTVTMSL</sequence>
<feature type="transmembrane region" description="Helical" evidence="8">
    <location>
        <begin position="187"/>
        <end position="212"/>
    </location>
</feature>
<dbReference type="InterPro" id="IPR004841">
    <property type="entry name" value="AA-permease/SLC12A_dom"/>
</dbReference>
<feature type="transmembrane region" description="Helical" evidence="8">
    <location>
        <begin position="446"/>
        <end position="469"/>
    </location>
</feature>
<dbReference type="GO" id="GO:1990816">
    <property type="term" value="C:vacuole-mitochondrion membrane contact site"/>
    <property type="evidence" value="ECO:0007669"/>
    <property type="project" value="EnsemblFungi"/>
</dbReference>
<evidence type="ECO:0000256" key="4">
    <source>
        <dbReference type="ARBA" id="ARBA00022692"/>
    </source>
</evidence>
<feature type="transmembrane region" description="Helical" evidence="8">
    <location>
        <begin position="406"/>
        <end position="426"/>
    </location>
</feature>
<keyword evidence="3" id="KW-0813">Transport</keyword>
<reference evidence="11 12" key="1">
    <citation type="submission" date="2016-03" db="EMBL/GenBank/DDBJ databases">
        <authorList>
            <person name="Ploux O."/>
        </authorList>
    </citation>
    <scope>NUCLEOTIDE SEQUENCE [LARGE SCALE GENOMIC DNA]</scope>
    <source>
        <strain evidence="11 12">UAMH 11012</strain>
    </source>
</reference>
<dbReference type="GO" id="GO:0055064">
    <property type="term" value="P:chloride ion homeostasis"/>
    <property type="evidence" value="ECO:0007669"/>
    <property type="project" value="TreeGrafter"/>
</dbReference>
<dbReference type="OrthoDB" id="2020542at2759"/>
<feature type="compositionally biased region" description="Low complexity" evidence="7">
    <location>
        <begin position="1068"/>
        <end position="1084"/>
    </location>
</feature>
<feature type="transmembrane region" description="Helical" evidence="8">
    <location>
        <begin position="311"/>
        <end position="332"/>
    </location>
</feature>
<evidence type="ECO:0000256" key="5">
    <source>
        <dbReference type="ARBA" id="ARBA00022989"/>
    </source>
</evidence>
<name>A0A1L7WYU3_9HELO</name>
<feature type="transmembrane region" description="Helical" evidence="8">
    <location>
        <begin position="160"/>
        <end position="181"/>
    </location>
</feature>
<dbReference type="Gene3D" id="1.20.1740.10">
    <property type="entry name" value="Amino acid/polyamine transporter I"/>
    <property type="match status" value="1"/>
</dbReference>
<feature type="transmembrane region" description="Helical" evidence="8">
    <location>
        <begin position="375"/>
        <end position="394"/>
    </location>
</feature>
<feature type="transmembrane region" description="Helical" evidence="8">
    <location>
        <begin position="557"/>
        <end position="575"/>
    </location>
</feature>
<organism evidence="11 12">
    <name type="scientific">Phialocephala subalpina</name>
    <dbReference type="NCBI Taxonomy" id="576137"/>
    <lineage>
        <taxon>Eukaryota</taxon>
        <taxon>Fungi</taxon>
        <taxon>Dikarya</taxon>
        <taxon>Ascomycota</taxon>
        <taxon>Pezizomycotina</taxon>
        <taxon>Leotiomycetes</taxon>
        <taxon>Helotiales</taxon>
        <taxon>Mollisiaceae</taxon>
        <taxon>Phialocephala</taxon>
        <taxon>Phialocephala fortinii species complex</taxon>
    </lineage>
</organism>
<dbReference type="GO" id="GO:0005774">
    <property type="term" value="C:vacuolar membrane"/>
    <property type="evidence" value="ECO:0007669"/>
    <property type="project" value="EnsemblFungi"/>
</dbReference>
<dbReference type="STRING" id="576137.A0A1L7WYU3"/>
<feature type="region of interest" description="Disordered" evidence="7">
    <location>
        <begin position="1"/>
        <end position="147"/>
    </location>
</feature>
<dbReference type="EMBL" id="FJOG01000011">
    <property type="protein sequence ID" value="CZR57944.1"/>
    <property type="molecule type" value="Genomic_DNA"/>
</dbReference>
<evidence type="ECO:0000256" key="2">
    <source>
        <dbReference type="ARBA" id="ARBA00010593"/>
    </source>
</evidence>
<keyword evidence="4 8" id="KW-0812">Transmembrane</keyword>
<evidence type="ECO:0000313" key="11">
    <source>
        <dbReference type="EMBL" id="CZR57944.1"/>
    </source>
</evidence>
<feature type="compositionally biased region" description="Low complexity" evidence="7">
    <location>
        <begin position="1147"/>
        <end position="1161"/>
    </location>
</feature>
<evidence type="ECO:0000259" key="9">
    <source>
        <dbReference type="Pfam" id="PF00324"/>
    </source>
</evidence>
<protein>
    <submittedName>
        <fullName evidence="11">Related to na+/k+/2cl-cotransporter</fullName>
    </submittedName>
</protein>
<feature type="transmembrane region" description="Helical" evidence="8">
    <location>
        <begin position="581"/>
        <end position="599"/>
    </location>
</feature>
<gene>
    <name evidence="11" type="ORF">PAC_07834</name>
</gene>
<feature type="compositionally biased region" description="Basic and acidic residues" evidence="7">
    <location>
        <begin position="1125"/>
        <end position="1138"/>
    </location>
</feature>
<evidence type="ECO:0000256" key="3">
    <source>
        <dbReference type="ARBA" id="ARBA00022448"/>
    </source>
</evidence>
<dbReference type="PANTHER" id="PTHR11827:SF72">
    <property type="entry name" value="GH08340P"/>
    <property type="match status" value="1"/>
</dbReference>
<feature type="compositionally biased region" description="Basic and acidic residues" evidence="7">
    <location>
        <begin position="70"/>
        <end position="88"/>
    </location>
</feature>
<feature type="domain" description="Amino acid permease/ SLC12A" evidence="9">
    <location>
        <begin position="160"/>
        <end position="637"/>
    </location>
</feature>
<dbReference type="GO" id="GO:0006884">
    <property type="term" value="P:cell volume homeostasis"/>
    <property type="evidence" value="ECO:0007669"/>
    <property type="project" value="TreeGrafter"/>
</dbReference>
<feature type="transmembrane region" description="Helical" evidence="8">
    <location>
        <begin position="233"/>
        <end position="257"/>
    </location>
</feature>
<evidence type="ECO:0000259" key="10">
    <source>
        <dbReference type="Pfam" id="PF03522"/>
    </source>
</evidence>
<feature type="compositionally biased region" description="Basic residues" evidence="7">
    <location>
        <begin position="94"/>
        <end position="106"/>
    </location>
</feature>
<comment type="similarity">
    <text evidence="2">Belongs to the SLC12A transporter family.</text>
</comment>
<dbReference type="FunFam" id="1.20.1740.10:FF:000013">
    <property type="entry name" value="Solute carrier family 12 member"/>
    <property type="match status" value="1"/>
</dbReference>
<evidence type="ECO:0000313" key="12">
    <source>
        <dbReference type="Proteomes" id="UP000184330"/>
    </source>
</evidence>
<dbReference type="Pfam" id="PF00324">
    <property type="entry name" value="AA_permease"/>
    <property type="match status" value="1"/>
</dbReference>
<feature type="domain" description="SLC12A transporter C-terminal" evidence="10">
    <location>
        <begin position="648"/>
        <end position="734"/>
    </location>
</feature>
<dbReference type="Proteomes" id="UP000184330">
    <property type="component" value="Unassembled WGS sequence"/>
</dbReference>
<feature type="compositionally biased region" description="Low complexity" evidence="7">
    <location>
        <begin position="1051"/>
        <end position="1060"/>
    </location>
</feature>
<dbReference type="PANTHER" id="PTHR11827">
    <property type="entry name" value="SOLUTE CARRIER FAMILY 12, CATION COTRANSPORTERS"/>
    <property type="match status" value="1"/>
</dbReference>
<comment type="subcellular location">
    <subcellularLocation>
        <location evidence="1">Membrane</location>
        <topology evidence="1">Multi-pass membrane protein</topology>
    </subcellularLocation>
</comment>
<feature type="region of interest" description="Disordered" evidence="7">
    <location>
        <begin position="750"/>
        <end position="774"/>
    </location>
</feature>
<dbReference type="Pfam" id="PF03522">
    <property type="entry name" value="SLC12"/>
    <property type="match status" value="1"/>
</dbReference>
<evidence type="ECO:0000256" key="8">
    <source>
        <dbReference type="SAM" id="Phobius"/>
    </source>
</evidence>
<keyword evidence="6 8" id="KW-0472">Membrane</keyword>
<dbReference type="GO" id="GO:0034486">
    <property type="term" value="P:vacuolar transmembrane transport"/>
    <property type="evidence" value="ECO:0007669"/>
    <property type="project" value="EnsemblFungi"/>
</dbReference>